<dbReference type="EMBL" id="KN838552">
    <property type="protein sequence ID" value="KIK06478.1"/>
    <property type="molecule type" value="Genomic_DNA"/>
</dbReference>
<evidence type="ECO:0000313" key="3">
    <source>
        <dbReference type="Proteomes" id="UP000054477"/>
    </source>
</evidence>
<reference evidence="2 3" key="1">
    <citation type="submission" date="2014-04" db="EMBL/GenBank/DDBJ databases">
        <authorList>
            <consortium name="DOE Joint Genome Institute"/>
            <person name="Kuo A."/>
            <person name="Kohler A."/>
            <person name="Nagy L.G."/>
            <person name="Floudas D."/>
            <person name="Copeland A."/>
            <person name="Barry K.W."/>
            <person name="Cichocki N."/>
            <person name="Veneault-Fourrey C."/>
            <person name="LaButti K."/>
            <person name="Lindquist E.A."/>
            <person name="Lipzen A."/>
            <person name="Lundell T."/>
            <person name="Morin E."/>
            <person name="Murat C."/>
            <person name="Sun H."/>
            <person name="Tunlid A."/>
            <person name="Henrissat B."/>
            <person name="Grigoriev I.V."/>
            <person name="Hibbett D.S."/>
            <person name="Martin F."/>
            <person name="Nordberg H.P."/>
            <person name="Cantor M.N."/>
            <person name="Hua S.X."/>
        </authorList>
    </citation>
    <scope>NUCLEOTIDE SEQUENCE [LARGE SCALE GENOMIC DNA]</scope>
    <source>
        <strain evidence="2 3">LaAM-08-1</strain>
    </source>
</reference>
<dbReference type="InterPro" id="IPR051966">
    <property type="entry name" value="RPAP3"/>
</dbReference>
<dbReference type="AlphaFoldDB" id="A0A0C9YEG5"/>
<dbReference type="HOGENOM" id="CLU_058859_0_0_1"/>
<dbReference type="OrthoDB" id="2942533at2759"/>
<evidence type="ECO:0000313" key="2">
    <source>
        <dbReference type="EMBL" id="KIK06478.1"/>
    </source>
</evidence>
<organism evidence="2 3">
    <name type="scientific">Laccaria amethystina LaAM-08-1</name>
    <dbReference type="NCBI Taxonomy" id="1095629"/>
    <lineage>
        <taxon>Eukaryota</taxon>
        <taxon>Fungi</taxon>
        <taxon>Dikarya</taxon>
        <taxon>Basidiomycota</taxon>
        <taxon>Agaricomycotina</taxon>
        <taxon>Agaricomycetes</taxon>
        <taxon>Agaricomycetidae</taxon>
        <taxon>Agaricales</taxon>
        <taxon>Agaricineae</taxon>
        <taxon>Hydnangiaceae</taxon>
        <taxon>Laccaria</taxon>
    </lineage>
</organism>
<dbReference type="PANTHER" id="PTHR46423">
    <property type="entry name" value="RNA POLYMERASE II-ASSOCIATED PROTEIN 3"/>
    <property type="match status" value="1"/>
</dbReference>
<sequence length="360" mass="39947">MDALMGQMAATDIDKTDVDLSTYDFASLAPTIEHESFWVVQLETMGMVDAAGRAVDPSEGHGSTGLRPTFMIYIYETSGMHRLMHETVGLPDSKTVLQAIRLAVAKPIPPLKPCLPWFLLISIRLQQHLPTLKPFLDSLPAPFHWRLETREEAEGLSEGIHQLNVKGVVVSMELAEKSRLIGNTAFSRKERAAAIKAYTEAIGHLIDVLSTKPDLEEETNAKNLLAICHSNRAATYLIPGAGRDANQALLDGQKAEKADPSYAKAYARQATANEVLGQLDDAQDAIARALRRPDLENDKNLVDRLVHLLTGGKGLPNDESTFKNWMLDVLVNDRKTGERLSGIRGEWSRRCDEQFAKWKR</sequence>
<dbReference type="Gene3D" id="1.25.40.10">
    <property type="entry name" value="Tetratricopeptide repeat domain"/>
    <property type="match status" value="1"/>
</dbReference>
<protein>
    <submittedName>
        <fullName evidence="2">Uncharacterized protein</fullName>
    </submittedName>
</protein>
<dbReference type="InterPro" id="IPR011990">
    <property type="entry name" value="TPR-like_helical_dom_sf"/>
</dbReference>
<dbReference type="PANTHER" id="PTHR46423:SF1">
    <property type="entry name" value="RNA POLYMERASE II-ASSOCIATED PROTEIN 3"/>
    <property type="match status" value="1"/>
</dbReference>
<dbReference type="GO" id="GO:0101031">
    <property type="term" value="C:protein folding chaperone complex"/>
    <property type="evidence" value="ECO:0007669"/>
    <property type="project" value="TreeGrafter"/>
</dbReference>
<proteinExistence type="predicted"/>
<reference evidence="3" key="2">
    <citation type="submission" date="2015-01" db="EMBL/GenBank/DDBJ databases">
        <title>Evolutionary Origins and Diversification of the Mycorrhizal Mutualists.</title>
        <authorList>
            <consortium name="DOE Joint Genome Institute"/>
            <consortium name="Mycorrhizal Genomics Consortium"/>
            <person name="Kohler A."/>
            <person name="Kuo A."/>
            <person name="Nagy L.G."/>
            <person name="Floudas D."/>
            <person name="Copeland A."/>
            <person name="Barry K.W."/>
            <person name="Cichocki N."/>
            <person name="Veneault-Fourrey C."/>
            <person name="LaButti K."/>
            <person name="Lindquist E.A."/>
            <person name="Lipzen A."/>
            <person name="Lundell T."/>
            <person name="Morin E."/>
            <person name="Murat C."/>
            <person name="Riley R."/>
            <person name="Ohm R."/>
            <person name="Sun H."/>
            <person name="Tunlid A."/>
            <person name="Henrissat B."/>
            <person name="Grigoriev I.V."/>
            <person name="Hibbett D.S."/>
            <person name="Martin F."/>
        </authorList>
    </citation>
    <scope>NUCLEOTIDE SEQUENCE [LARGE SCALE GENOMIC DNA]</scope>
    <source>
        <strain evidence="3">LaAM-08-1</strain>
    </source>
</reference>
<dbReference type="Proteomes" id="UP000054477">
    <property type="component" value="Unassembled WGS sequence"/>
</dbReference>
<keyword evidence="3" id="KW-1185">Reference proteome</keyword>
<name>A0A0C9YEG5_9AGAR</name>
<dbReference type="SUPFAM" id="SSF48452">
    <property type="entry name" value="TPR-like"/>
    <property type="match status" value="1"/>
</dbReference>
<keyword evidence="1" id="KW-0802">TPR repeat</keyword>
<accession>A0A0C9YEG5</accession>
<dbReference type="STRING" id="1095629.A0A0C9YEG5"/>
<gene>
    <name evidence="2" type="ORF">K443DRAFT_674135</name>
</gene>
<evidence type="ECO:0000256" key="1">
    <source>
        <dbReference type="ARBA" id="ARBA00022803"/>
    </source>
</evidence>